<feature type="compositionally biased region" description="Basic and acidic residues" evidence="7">
    <location>
        <begin position="1346"/>
        <end position="1355"/>
    </location>
</feature>
<gene>
    <name evidence="13" type="ORF">BLS_009679</name>
</gene>
<dbReference type="SUPFAM" id="SSF88713">
    <property type="entry name" value="Glycoside hydrolase/deacetylase"/>
    <property type="match status" value="1"/>
</dbReference>
<evidence type="ECO:0000259" key="12">
    <source>
        <dbReference type="PROSITE" id="PS51704"/>
    </source>
</evidence>
<keyword evidence="4 5" id="KW-0040">ANK repeat</keyword>
<dbReference type="PROSITE" id="PS51677">
    <property type="entry name" value="NODB"/>
    <property type="match status" value="1"/>
</dbReference>
<dbReference type="PROSITE" id="PS50088">
    <property type="entry name" value="ANK_REPEAT"/>
    <property type="match status" value="3"/>
</dbReference>
<feature type="chain" id="PRO_5034030542" evidence="8">
    <location>
        <begin position="20"/>
        <end position="1617"/>
    </location>
</feature>
<dbReference type="CDD" id="cd10951">
    <property type="entry name" value="CE4_ClCDA_like"/>
    <property type="match status" value="1"/>
</dbReference>
<feature type="repeat" description="ANK" evidence="5">
    <location>
        <begin position="913"/>
        <end position="935"/>
    </location>
</feature>
<keyword evidence="3" id="KW-0378">Hydrolase</keyword>
<dbReference type="InterPro" id="IPR002509">
    <property type="entry name" value="NODB_dom"/>
</dbReference>
<evidence type="ECO:0000256" key="6">
    <source>
        <dbReference type="PROSITE-ProRule" id="PRU00261"/>
    </source>
</evidence>
<evidence type="ECO:0000259" key="10">
    <source>
        <dbReference type="PROSITE" id="PS51382"/>
    </source>
</evidence>
<dbReference type="Proteomes" id="UP000433883">
    <property type="component" value="Unassembled WGS sequence"/>
</dbReference>
<dbReference type="PROSITE" id="PS51382">
    <property type="entry name" value="SPX"/>
    <property type="match status" value="1"/>
</dbReference>
<name>A0A8H3V1Z4_VENIN</name>
<keyword evidence="8" id="KW-0732">Signal</keyword>
<dbReference type="PANTHER" id="PTHR22958">
    <property type="entry name" value="GLYCEROPHOSPHORYL DIESTER PHOSPHODIESTERASE"/>
    <property type="match status" value="1"/>
</dbReference>
<comment type="caution">
    <text evidence="6">Lacks conserved residue(s) required for the propagation of feature annotation.</text>
</comment>
<dbReference type="Gene3D" id="3.30.60.10">
    <property type="entry name" value="Endochitinase-like"/>
    <property type="match status" value="1"/>
</dbReference>
<dbReference type="InterPro" id="IPR017946">
    <property type="entry name" value="PLC-like_Pdiesterase_TIM-brl"/>
</dbReference>
<dbReference type="InterPro" id="IPR036861">
    <property type="entry name" value="Endochitinase-like_sf"/>
</dbReference>
<dbReference type="SUPFAM" id="SSF51695">
    <property type="entry name" value="PLC-like phosphodiesterases"/>
    <property type="match status" value="1"/>
</dbReference>
<sequence>MRVPTLLVSLLCILPNLVATHGDIAGAPRIFGRRTTSELKSRRALAVRSHDFQETHELVKRAQGDTCGPRIGSCAAGLCCSGAGYCGTGQQFCAAPDCLFNYGPACDANTTPSGESTSSIARPKLGSVLYGSEGVIGGGVYDCVVPGTIAITYDDGPYIYTAEVLDLLKQYKAKATFFITGNNLGKGQIDSTAYPWAALIKRMYAEGHQIASHTWSHPDLSTLDTPQREHEMYSNEMALRNILGFFPTYMRPPYSSCNAACSTDMERLGYHITYFDLDTEDYLNDSPTMIQKPKNNFLGNISSKAATDSDWLVIGHDNLQQQGFKPVTCRPTLLVEEQLDIPVSSLNMATAAQGTDIDNISKLTGSIGDGVLLPVKELPNFEDRLLAFILGPIIYTIYGEPYLRILLRSPRPHTYSFFYRSDIMKFGHNLPRNQVPEWASSYIDYKGLKRLIKAAAQSVKEGGGADLAEFFYTLDRNLEDVDAFYNKKYSESARRLRLLHDRYGRSKNLLDGIDRDEVEDLMGALLELRGQLRKIQWYGEVNRRGFVKILKKVDKKVPQPSIQGRYLASKVDPKQFATNYKLSQDMRAVNEWLEGLGEAKVVDDASSVHSTSSMRTVSSRAIFNLPPGLLDTVDQAIRNDDSSLLSELLLEANTGDDQTGSAFQKLLLNMLQRSISCRSKRCIERLLPQITTLDEADDLHKRNCVHRLVIAIGRAKRTEAHFKDENSEQTSYGTGQYIVPAELPINGPTPCTTTEAERTKLLSIDDDSVQFLNYLLDALPPSHREVLVSKDGNGRVPLHYAANYGFVVICKIIIKHMQDWGLFDVSKGIDAPEWQDEEGLAPLHLSVINQHTLTTQTLLDAERWQGDTEIQEKARKEISKSSAVLALATKTNSVAIVKLLVDAGVDINYQNDQGETALHTAARFGHTECAKVLIDGSCSQEMNVDIPENTFAWTPLFIACVDGHLPIVELLIEAQADLERVDSSGWTAKEHAALRGHMDIANRLCELTPHTVSPPTNEAAPAAVISGSPPNASSLEDRRSHALAKEGPARAPDPVKTFGHRYLSKETLILVSLGTMDIRKTVDPVKLEAIPLADAHATQLDTALSIVVKATGATGESTVIDLPVQENISTNPISFTTMDVSKVKLLFDIVPTYAGSNDKIIGRGVAMLSSMKPGIGSNRMSLQGDISVPITAATTLDFIGTVNFNFLVITPFTHPNMSITEQHTYWKKMATTMVIGHRGMGKNQSSRKSLQLGENTIQSFIAAANLGASYVEFDVQLTKDHVPVIYHDFLVSETGIDAPVHTLTLEQFLHVSEAQTPRTSRPPSPANQDASLNGKRRPRAFSVGGAKEDRERATVDMSDRMKHTRDFKLKGSKGNLRGHFIQAPFTTLEQMFQQLPESIGFNIEMKYPMLFESEEHEMDTYAVELNSFVDSVLKMVYDLGKKRNIIFSSFNPDICLLLSFKQPSIPILFLTDAGTSAVGDIRASSLQEAIRFASRWNLLGVVSASEPLVACPRLVRVVKESGLVCVSYGTQNNDPKNVALQTKEGIDAVIVDSVLAIRQGLTGTGVGANLEPFAGLVGPSTDGATTPSGIEITGTVNGVPIYNHGGVKSLHGAIFSG</sequence>
<proteinExistence type="predicted"/>
<dbReference type="CDD" id="cd00035">
    <property type="entry name" value="ChtBD1"/>
    <property type="match status" value="1"/>
</dbReference>
<dbReference type="PROSITE" id="PS50297">
    <property type="entry name" value="ANK_REP_REGION"/>
    <property type="match status" value="2"/>
</dbReference>
<feature type="domain" description="GP-PDE" evidence="12">
    <location>
        <begin position="1232"/>
        <end position="1561"/>
    </location>
</feature>
<comment type="caution">
    <text evidence="13">The sequence shown here is derived from an EMBL/GenBank/DDBJ whole genome shotgun (WGS) entry which is preliminary data.</text>
</comment>
<reference evidence="13 14" key="1">
    <citation type="submission" date="2019-11" db="EMBL/GenBank/DDBJ databases">
        <title>Venturia inaequalis Genome Resource.</title>
        <authorList>
            <person name="Lichtner F.J."/>
        </authorList>
    </citation>
    <scope>NUCLEOTIDE SEQUENCE [LARGE SCALE GENOMIC DNA]</scope>
    <source>
        <strain evidence="13">Bline_iso_100314</strain>
    </source>
</reference>
<dbReference type="CDD" id="cd08606">
    <property type="entry name" value="GDPD_YPL110cp_fungi"/>
    <property type="match status" value="1"/>
</dbReference>
<dbReference type="GO" id="GO:0047389">
    <property type="term" value="F:glycerophosphocholine phosphodiesterase activity"/>
    <property type="evidence" value="ECO:0007669"/>
    <property type="project" value="TreeGrafter"/>
</dbReference>
<dbReference type="GO" id="GO:0005975">
    <property type="term" value="P:carbohydrate metabolic process"/>
    <property type="evidence" value="ECO:0007669"/>
    <property type="project" value="InterPro"/>
</dbReference>
<dbReference type="InterPro" id="IPR001002">
    <property type="entry name" value="Chitin-bd_1"/>
</dbReference>
<evidence type="ECO:0000256" key="7">
    <source>
        <dbReference type="SAM" id="MobiDB-lite"/>
    </source>
</evidence>
<accession>A0A8H3V1Z4</accession>
<dbReference type="Gene3D" id="3.20.20.370">
    <property type="entry name" value="Glycoside hydrolase/deacetylase"/>
    <property type="match status" value="1"/>
</dbReference>
<feature type="compositionally biased region" description="Basic and acidic residues" evidence="7">
    <location>
        <begin position="1035"/>
        <end position="1048"/>
    </location>
</feature>
<feature type="disulfide bond" evidence="6">
    <location>
        <begin position="79"/>
        <end position="93"/>
    </location>
</feature>
<dbReference type="InterPro" id="IPR002110">
    <property type="entry name" value="Ankyrin_rpt"/>
</dbReference>
<dbReference type="GO" id="GO:0008061">
    <property type="term" value="F:chitin binding"/>
    <property type="evidence" value="ECO:0007669"/>
    <property type="project" value="UniProtKB-UniRule"/>
</dbReference>
<keyword evidence="6" id="KW-1015">Disulfide bond</keyword>
<dbReference type="Gene3D" id="1.25.40.20">
    <property type="entry name" value="Ankyrin repeat-containing domain"/>
    <property type="match status" value="1"/>
</dbReference>
<evidence type="ECO:0000256" key="5">
    <source>
        <dbReference type="PROSITE-ProRule" id="PRU00023"/>
    </source>
</evidence>
<evidence type="ECO:0000256" key="3">
    <source>
        <dbReference type="ARBA" id="ARBA00022801"/>
    </source>
</evidence>
<feature type="region of interest" description="Disordered" evidence="7">
    <location>
        <begin position="1313"/>
        <end position="1355"/>
    </location>
</feature>
<dbReference type="PROSITE" id="PS50941">
    <property type="entry name" value="CHIT_BIND_I_2"/>
    <property type="match status" value="1"/>
</dbReference>
<feature type="region of interest" description="Disordered" evidence="7">
    <location>
        <begin position="1011"/>
        <end position="1056"/>
    </location>
</feature>
<dbReference type="Pfam" id="PF01522">
    <property type="entry name" value="Polysacc_deac_1"/>
    <property type="match status" value="1"/>
</dbReference>
<dbReference type="SMART" id="SM00248">
    <property type="entry name" value="ANK"/>
    <property type="match status" value="6"/>
</dbReference>
<feature type="disulfide bond" evidence="6">
    <location>
        <begin position="74"/>
        <end position="86"/>
    </location>
</feature>
<dbReference type="Pfam" id="PF12796">
    <property type="entry name" value="Ank_2"/>
    <property type="match status" value="1"/>
</dbReference>
<dbReference type="PROSITE" id="PS00026">
    <property type="entry name" value="CHIT_BIND_I_1"/>
    <property type="match status" value="1"/>
</dbReference>
<keyword evidence="2" id="KW-0677">Repeat</keyword>
<dbReference type="Pfam" id="PF13637">
    <property type="entry name" value="Ank_4"/>
    <property type="match status" value="1"/>
</dbReference>
<evidence type="ECO:0000313" key="13">
    <source>
        <dbReference type="EMBL" id="KAE9979581.1"/>
    </source>
</evidence>
<dbReference type="GO" id="GO:0046475">
    <property type="term" value="P:glycerophospholipid catabolic process"/>
    <property type="evidence" value="ECO:0007669"/>
    <property type="project" value="TreeGrafter"/>
</dbReference>
<dbReference type="SUPFAM" id="SSF57016">
    <property type="entry name" value="Plant lectins/antimicrobial peptides"/>
    <property type="match status" value="1"/>
</dbReference>
<feature type="domain" description="SPX" evidence="10">
    <location>
        <begin position="424"/>
        <end position="567"/>
    </location>
</feature>
<keyword evidence="1 6" id="KW-0147">Chitin-binding</keyword>
<feature type="repeat" description="ANK" evidence="5">
    <location>
        <begin position="880"/>
        <end position="912"/>
    </location>
</feature>
<evidence type="ECO:0000259" key="9">
    <source>
        <dbReference type="PROSITE" id="PS50941"/>
    </source>
</evidence>
<feature type="domain" description="NodB homology" evidence="11">
    <location>
        <begin position="147"/>
        <end position="344"/>
    </location>
</feature>
<dbReference type="InterPro" id="IPR011330">
    <property type="entry name" value="Glyco_hydro/deAcase_b/a-brl"/>
</dbReference>
<evidence type="ECO:0000256" key="2">
    <source>
        <dbReference type="ARBA" id="ARBA00022737"/>
    </source>
</evidence>
<dbReference type="GO" id="GO:0016810">
    <property type="term" value="F:hydrolase activity, acting on carbon-nitrogen (but not peptide) bonds"/>
    <property type="evidence" value="ECO:0007669"/>
    <property type="project" value="InterPro"/>
</dbReference>
<dbReference type="InterPro" id="IPR018371">
    <property type="entry name" value="Chitin-binding_1_CS"/>
</dbReference>
<protein>
    <submittedName>
        <fullName evidence="13">Uncharacterized protein</fullName>
    </submittedName>
</protein>
<dbReference type="Pfam" id="PF03105">
    <property type="entry name" value="SPX"/>
    <property type="match status" value="1"/>
</dbReference>
<dbReference type="EMBL" id="WNWQ01000090">
    <property type="protein sequence ID" value="KAE9979581.1"/>
    <property type="molecule type" value="Genomic_DNA"/>
</dbReference>
<feature type="repeat" description="ANK" evidence="5">
    <location>
        <begin position="951"/>
        <end position="983"/>
    </location>
</feature>
<dbReference type="InterPro" id="IPR004331">
    <property type="entry name" value="SPX_dom"/>
</dbReference>
<organism evidence="13 14">
    <name type="scientific">Venturia inaequalis</name>
    <name type="common">Apple scab fungus</name>
    <dbReference type="NCBI Taxonomy" id="5025"/>
    <lineage>
        <taxon>Eukaryota</taxon>
        <taxon>Fungi</taxon>
        <taxon>Dikarya</taxon>
        <taxon>Ascomycota</taxon>
        <taxon>Pezizomycotina</taxon>
        <taxon>Dothideomycetes</taxon>
        <taxon>Pleosporomycetidae</taxon>
        <taxon>Venturiales</taxon>
        <taxon>Venturiaceae</taxon>
        <taxon>Venturia</taxon>
    </lineage>
</organism>
<evidence type="ECO:0000256" key="8">
    <source>
        <dbReference type="SAM" id="SignalP"/>
    </source>
</evidence>
<dbReference type="InterPro" id="IPR051578">
    <property type="entry name" value="GDPD"/>
</dbReference>
<dbReference type="PROSITE" id="PS51704">
    <property type="entry name" value="GP_PDE"/>
    <property type="match status" value="1"/>
</dbReference>
<dbReference type="InterPro" id="IPR036770">
    <property type="entry name" value="Ankyrin_rpt-contain_sf"/>
</dbReference>
<evidence type="ECO:0000256" key="1">
    <source>
        <dbReference type="ARBA" id="ARBA00022669"/>
    </source>
</evidence>
<dbReference type="Pfam" id="PF03009">
    <property type="entry name" value="GDPD"/>
    <property type="match status" value="1"/>
</dbReference>
<dbReference type="Pfam" id="PF25329">
    <property type="entry name" value="C2_GDE1"/>
    <property type="match status" value="1"/>
</dbReference>
<dbReference type="InterPro" id="IPR057506">
    <property type="entry name" value="C2_GPCPD1"/>
</dbReference>
<evidence type="ECO:0000313" key="14">
    <source>
        <dbReference type="Proteomes" id="UP000433883"/>
    </source>
</evidence>
<evidence type="ECO:0000259" key="11">
    <source>
        <dbReference type="PROSITE" id="PS51677"/>
    </source>
</evidence>
<feature type="domain" description="Chitin-binding type-1" evidence="9">
    <location>
        <begin position="64"/>
        <end position="108"/>
    </location>
</feature>
<dbReference type="SUPFAM" id="SSF48403">
    <property type="entry name" value="Ankyrin repeat"/>
    <property type="match status" value="1"/>
</dbReference>
<dbReference type="PANTHER" id="PTHR22958:SF1">
    <property type="entry name" value="GLYCEROPHOSPHOCHOLINE PHOSPHODIESTERASE GPCPD1"/>
    <property type="match status" value="1"/>
</dbReference>
<dbReference type="InterPro" id="IPR030395">
    <property type="entry name" value="GP_PDE_dom"/>
</dbReference>
<evidence type="ECO:0000256" key="4">
    <source>
        <dbReference type="ARBA" id="ARBA00023043"/>
    </source>
</evidence>
<feature type="signal peptide" evidence="8">
    <location>
        <begin position="1"/>
        <end position="19"/>
    </location>
</feature>
<dbReference type="CDD" id="cd14484">
    <property type="entry name" value="SPX_GDE1_like"/>
    <property type="match status" value="1"/>
</dbReference>
<dbReference type="Gene3D" id="3.20.20.190">
    <property type="entry name" value="Phosphatidylinositol (PI) phosphodiesterase"/>
    <property type="match status" value="1"/>
</dbReference>